<evidence type="ECO:0000256" key="8">
    <source>
        <dbReference type="RuleBase" id="RU000461"/>
    </source>
</evidence>
<accession>A0A6A0GUN7</accession>
<dbReference type="Gene3D" id="1.10.630.10">
    <property type="entry name" value="Cytochrome P450"/>
    <property type="match status" value="1"/>
</dbReference>
<evidence type="ECO:0000313" key="10">
    <source>
        <dbReference type="EMBL" id="KAA0188390.1"/>
    </source>
</evidence>
<dbReference type="InterPro" id="IPR002401">
    <property type="entry name" value="Cyt_P450_E_grp-I"/>
</dbReference>
<dbReference type="Proteomes" id="UP000694843">
    <property type="component" value="Unplaced"/>
</dbReference>
<dbReference type="AlphaFoldDB" id="A0A6A0GUN7"/>
<keyword evidence="4 8" id="KW-0560">Oxidoreductase</keyword>
<dbReference type="KEGG" id="hazt:108665747"/>
<organism evidence="10">
    <name type="scientific">Hyalella azteca</name>
    <name type="common">Amphipod</name>
    <dbReference type="NCBI Taxonomy" id="294128"/>
    <lineage>
        <taxon>Eukaryota</taxon>
        <taxon>Metazoa</taxon>
        <taxon>Ecdysozoa</taxon>
        <taxon>Arthropoda</taxon>
        <taxon>Crustacea</taxon>
        <taxon>Multicrustacea</taxon>
        <taxon>Malacostraca</taxon>
        <taxon>Eumalacostraca</taxon>
        <taxon>Peracarida</taxon>
        <taxon>Amphipoda</taxon>
        <taxon>Senticaudata</taxon>
        <taxon>Talitrida</taxon>
        <taxon>Talitroidea</taxon>
        <taxon>Hyalellidae</taxon>
        <taxon>Hyalella</taxon>
    </lineage>
</organism>
<dbReference type="EMBL" id="JQDR03014269">
    <property type="protein sequence ID" value="KAA0188390.1"/>
    <property type="molecule type" value="Genomic_DNA"/>
</dbReference>
<evidence type="ECO:0000256" key="2">
    <source>
        <dbReference type="ARBA" id="ARBA00010617"/>
    </source>
</evidence>
<feature type="signal peptide" evidence="9">
    <location>
        <begin position="1"/>
        <end position="16"/>
    </location>
</feature>
<dbReference type="InterPro" id="IPR036396">
    <property type="entry name" value="Cyt_P450_sf"/>
</dbReference>
<dbReference type="PANTHER" id="PTHR24300">
    <property type="entry name" value="CYTOCHROME P450 508A4-RELATED"/>
    <property type="match status" value="1"/>
</dbReference>
<comment type="similarity">
    <text evidence="2 8">Belongs to the cytochrome P450 family.</text>
</comment>
<dbReference type="GeneID" id="108665747"/>
<reference evidence="10" key="3">
    <citation type="submission" date="2019-06" db="EMBL/GenBank/DDBJ databases">
        <authorList>
            <person name="Poynton C."/>
            <person name="Hasenbein S."/>
            <person name="Benoit J.B."/>
            <person name="Sepulveda M.S."/>
            <person name="Poelchau M.F."/>
            <person name="Murali S.C."/>
            <person name="Chen S."/>
            <person name="Glastad K.M."/>
            <person name="Werren J.H."/>
            <person name="Vineis J.H."/>
            <person name="Bowen J.L."/>
            <person name="Friedrich M."/>
            <person name="Jones J."/>
            <person name="Robertson H.M."/>
            <person name="Feyereisen R."/>
            <person name="Mechler-Hickson A."/>
            <person name="Mathers N."/>
            <person name="Lee C.E."/>
            <person name="Colbourne J.K."/>
            <person name="Biales A."/>
            <person name="Johnston J.S."/>
            <person name="Wellborn G.A."/>
            <person name="Rosendale A.J."/>
            <person name="Cridge A.G."/>
            <person name="Munoz-Torres M.C."/>
            <person name="Bain P.A."/>
            <person name="Manny A.R."/>
            <person name="Major K.M."/>
            <person name="Lambert F.N."/>
            <person name="Vulpe C.D."/>
            <person name="Tuck P."/>
            <person name="Blalock B.J."/>
            <person name="Lin Y.-Y."/>
            <person name="Smith M.E."/>
            <person name="Ochoa-Acuna H."/>
            <person name="Chen M.-J.M."/>
            <person name="Childers C.P."/>
            <person name="Qu J."/>
            <person name="Dugan S."/>
            <person name="Lee S.L."/>
            <person name="Chao H."/>
            <person name="Dinh H."/>
            <person name="Han Y."/>
            <person name="Doddapaneni H."/>
            <person name="Worley K.C."/>
            <person name="Muzny D.M."/>
            <person name="Gibbs R.A."/>
            <person name="Richards S."/>
        </authorList>
    </citation>
    <scope>NUCLEOTIDE SEQUENCE</scope>
    <source>
        <strain evidence="10">HAZT.00-mixed</strain>
        <tissue evidence="10">Whole organism</tissue>
    </source>
</reference>
<evidence type="ECO:0000256" key="3">
    <source>
        <dbReference type="ARBA" id="ARBA00022723"/>
    </source>
</evidence>
<evidence type="ECO:0000256" key="6">
    <source>
        <dbReference type="ARBA" id="ARBA00023033"/>
    </source>
</evidence>
<dbReference type="GO" id="GO:0006805">
    <property type="term" value="P:xenobiotic metabolic process"/>
    <property type="evidence" value="ECO:0007669"/>
    <property type="project" value="TreeGrafter"/>
</dbReference>
<gene>
    <name evidence="12" type="primary">LOC108665747</name>
    <name evidence="10" type="ORF">HAZT_HAZT008165</name>
</gene>
<feature type="binding site" description="axial binding residue" evidence="7">
    <location>
        <position position="435"/>
    </location>
    <ligand>
        <name>heme</name>
        <dbReference type="ChEBI" id="CHEBI:30413"/>
    </ligand>
    <ligandPart>
        <name>Fe</name>
        <dbReference type="ChEBI" id="CHEBI:18248"/>
    </ligandPart>
</feature>
<dbReference type="GO" id="GO:0005737">
    <property type="term" value="C:cytoplasm"/>
    <property type="evidence" value="ECO:0007669"/>
    <property type="project" value="TreeGrafter"/>
</dbReference>
<dbReference type="GO" id="GO:0016712">
    <property type="term" value="F:oxidoreductase activity, acting on paired donors, with incorporation or reduction of molecular oxygen, reduced flavin or flavoprotein as one donor, and incorporation of one atom of oxygen"/>
    <property type="evidence" value="ECO:0007669"/>
    <property type="project" value="TreeGrafter"/>
</dbReference>
<dbReference type="InterPro" id="IPR001128">
    <property type="entry name" value="Cyt_P450"/>
</dbReference>
<evidence type="ECO:0000256" key="7">
    <source>
        <dbReference type="PIRSR" id="PIRSR602401-1"/>
    </source>
</evidence>
<dbReference type="PANTHER" id="PTHR24300:SF375">
    <property type="entry name" value="CYTOCHROME P450 FAMILY"/>
    <property type="match status" value="1"/>
</dbReference>
<dbReference type="GO" id="GO:0005506">
    <property type="term" value="F:iron ion binding"/>
    <property type="evidence" value="ECO:0007669"/>
    <property type="project" value="InterPro"/>
</dbReference>
<reference evidence="10" key="1">
    <citation type="submission" date="2014-08" db="EMBL/GenBank/DDBJ databases">
        <authorList>
            <person name="Murali S."/>
            <person name="Richards S."/>
            <person name="Bandaranaike D."/>
            <person name="Bellair M."/>
            <person name="Blankenburg K."/>
            <person name="Chao H."/>
            <person name="Dinh H."/>
            <person name="Doddapaneni H."/>
            <person name="Dugan-Rocha S."/>
            <person name="Elkadiri S."/>
            <person name="Gnanaolivu R."/>
            <person name="Hughes D."/>
            <person name="Lee S."/>
            <person name="Li M."/>
            <person name="Ming W."/>
            <person name="Munidasa M."/>
            <person name="Muniz J."/>
            <person name="Nguyen L."/>
            <person name="Osuji N."/>
            <person name="Pu L.-L."/>
            <person name="Puazo M."/>
            <person name="Skinner E."/>
            <person name="Qu C."/>
            <person name="Quiroz J."/>
            <person name="Raj R."/>
            <person name="Weissenberger G."/>
            <person name="Xin Y."/>
            <person name="Zou X."/>
            <person name="Han Y."/>
            <person name="Worley K."/>
            <person name="Muzny D."/>
            <person name="Gibbs R."/>
        </authorList>
    </citation>
    <scope>NUCLEOTIDE SEQUENCE</scope>
    <source>
        <strain evidence="10">HAZT.00-mixed</strain>
        <tissue evidence="10">Whole organism</tissue>
    </source>
</reference>
<dbReference type="PRINTS" id="PR00463">
    <property type="entry name" value="EP450I"/>
</dbReference>
<evidence type="ECO:0000256" key="9">
    <source>
        <dbReference type="SAM" id="SignalP"/>
    </source>
</evidence>
<dbReference type="Pfam" id="PF00067">
    <property type="entry name" value="p450"/>
    <property type="match status" value="1"/>
</dbReference>
<dbReference type="GO" id="GO:0006082">
    <property type="term" value="P:organic acid metabolic process"/>
    <property type="evidence" value="ECO:0007669"/>
    <property type="project" value="TreeGrafter"/>
</dbReference>
<dbReference type="OMA" id="VDFKGSC"/>
<name>A0A6A0GUN7_HYAAZ</name>
<evidence type="ECO:0000313" key="11">
    <source>
        <dbReference type="Proteomes" id="UP000694843"/>
    </source>
</evidence>
<evidence type="ECO:0000256" key="4">
    <source>
        <dbReference type="ARBA" id="ARBA00023002"/>
    </source>
</evidence>
<evidence type="ECO:0000256" key="1">
    <source>
        <dbReference type="ARBA" id="ARBA00001971"/>
    </source>
</evidence>
<keyword evidence="11" id="KW-1185">Reference proteome</keyword>
<protein>
    <submittedName>
        <fullName evidence="12">Cytochrome P450 2L1-like</fullName>
    </submittedName>
    <submittedName>
        <fullName evidence="10">Cytochrome P450 CYP3214A6</fullName>
    </submittedName>
</protein>
<keyword evidence="5 7" id="KW-0408">Iron</keyword>
<evidence type="ECO:0000313" key="12">
    <source>
        <dbReference type="RefSeq" id="XP_018008031.1"/>
    </source>
</evidence>
<keyword evidence="6 8" id="KW-0503">Monooxygenase</keyword>
<dbReference type="FunFam" id="1.10.630.10:FF:000036">
    <property type="entry name" value="CYtochrome P450 family"/>
    <property type="match status" value="1"/>
</dbReference>
<reference evidence="12" key="4">
    <citation type="submission" date="2025-04" db="UniProtKB">
        <authorList>
            <consortium name="RefSeq"/>
        </authorList>
    </citation>
    <scope>IDENTIFICATION</scope>
    <source>
        <tissue evidence="12">Whole organism</tissue>
    </source>
</reference>
<sequence length="491" mass="56388">MWVEIVLLFVLVLVYAVLRDRRPRNCPPGPVEIPFFGRLPILDEESGERLRKIYGDIVSHRTGSIRKVYLFDYETAKEAMAKVEFSNRPDFFSAFSVDDQKVGGLLSSNGAHWQHDRRFVLRNLRNLGMGKSYLEEAINIEAKALVEDLKKYGGEAINYPDSFRTVALNIIWQMVASTRYDLRSDEVKAIYSITKDFQKNFSPLTFLPMFIPALNHLPKSVKNLIFMEDQLERCIEEIEKVVNGAVDKHLEDYDPDNPRDLIDEYIKDMKENEGDDNSLFRRGALNQIVNDLFFAGSDTVNHMLKWVAYLLARYPEYATRMQQQIDAVVSGDRMVSLDDKPSLPLVEAFTVEALRYSSMVVYNVERTATRDTNFKGYFIPKGTTVQAANYSIHHDPRYWDDPHKFYPERFLDDSATKYTAPKQGFFAFGSGRRQCVGELLARMELFLFTAAIVQHFDVRPPHGVDITTTAIVNLAGARVPADKKLAYRPRD</sequence>
<keyword evidence="7 8" id="KW-0349">Heme</keyword>
<dbReference type="OrthoDB" id="1055148at2759"/>
<dbReference type="RefSeq" id="XP_018008031.1">
    <property type="nucleotide sequence ID" value="XM_018152542.2"/>
</dbReference>
<comment type="cofactor">
    <cofactor evidence="1 7">
        <name>heme</name>
        <dbReference type="ChEBI" id="CHEBI:30413"/>
    </cofactor>
</comment>
<keyword evidence="3 7" id="KW-0479">Metal-binding</keyword>
<dbReference type="PRINTS" id="PR00385">
    <property type="entry name" value="P450"/>
</dbReference>
<reference evidence="10" key="2">
    <citation type="journal article" date="2018" name="Environ. Sci. Technol.">
        <title>The Toxicogenome of Hyalella azteca: A Model for Sediment Ecotoxicology and Evolutionary Toxicology.</title>
        <authorList>
            <person name="Poynton H.C."/>
            <person name="Hasenbein S."/>
            <person name="Benoit J.B."/>
            <person name="Sepulveda M.S."/>
            <person name="Poelchau M.F."/>
            <person name="Hughes D.S.T."/>
            <person name="Murali S.C."/>
            <person name="Chen S."/>
            <person name="Glastad K.M."/>
            <person name="Goodisman M.A.D."/>
            <person name="Werren J.H."/>
            <person name="Vineis J.H."/>
            <person name="Bowen J.L."/>
            <person name="Friedrich M."/>
            <person name="Jones J."/>
            <person name="Robertson H.M."/>
            <person name="Feyereisen R."/>
            <person name="Mechler-Hickson A."/>
            <person name="Mathers N."/>
            <person name="Lee C.E."/>
            <person name="Colbourne J.K."/>
            <person name="Biales A."/>
            <person name="Johnston J.S."/>
            <person name="Wellborn G.A."/>
            <person name="Rosendale A.J."/>
            <person name="Cridge A.G."/>
            <person name="Munoz-Torres M.C."/>
            <person name="Bain P.A."/>
            <person name="Manny A.R."/>
            <person name="Major K.M."/>
            <person name="Lambert F.N."/>
            <person name="Vulpe C.D."/>
            <person name="Tuck P."/>
            <person name="Blalock B.J."/>
            <person name="Lin Y.Y."/>
            <person name="Smith M.E."/>
            <person name="Ochoa-Acuna H."/>
            <person name="Chen M.M."/>
            <person name="Childers C.P."/>
            <person name="Qu J."/>
            <person name="Dugan S."/>
            <person name="Lee S.L."/>
            <person name="Chao H."/>
            <person name="Dinh H."/>
            <person name="Han Y."/>
            <person name="Doddapaneni H."/>
            <person name="Worley K.C."/>
            <person name="Muzny D.M."/>
            <person name="Gibbs R.A."/>
            <person name="Richards S."/>
        </authorList>
    </citation>
    <scope>NUCLEOTIDE SEQUENCE</scope>
    <source>
        <strain evidence="10">HAZT.00-mixed</strain>
        <tissue evidence="10">Whole organism</tissue>
    </source>
</reference>
<keyword evidence="9" id="KW-0732">Signal</keyword>
<dbReference type="Proteomes" id="UP000711488">
    <property type="component" value="Unassembled WGS sequence"/>
</dbReference>
<evidence type="ECO:0000256" key="5">
    <source>
        <dbReference type="ARBA" id="ARBA00023004"/>
    </source>
</evidence>
<proteinExistence type="inferred from homology"/>
<feature type="chain" id="PRO_5044628547" evidence="9">
    <location>
        <begin position="17"/>
        <end position="491"/>
    </location>
</feature>
<dbReference type="PROSITE" id="PS00086">
    <property type="entry name" value="CYTOCHROME_P450"/>
    <property type="match status" value="1"/>
</dbReference>
<dbReference type="SUPFAM" id="SSF48264">
    <property type="entry name" value="Cytochrome P450"/>
    <property type="match status" value="1"/>
</dbReference>
<dbReference type="InterPro" id="IPR050182">
    <property type="entry name" value="Cytochrome_P450_fam2"/>
</dbReference>
<dbReference type="GO" id="GO:0020037">
    <property type="term" value="F:heme binding"/>
    <property type="evidence" value="ECO:0007669"/>
    <property type="project" value="InterPro"/>
</dbReference>
<dbReference type="InterPro" id="IPR017972">
    <property type="entry name" value="Cyt_P450_CS"/>
</dbReference>